<dbReference type="PANTHER" id="PTHR11430">
    <property type="entry name" value="LIPOCALIN"/>
    <property type="match status" value="1"/>
</dbReference>
<dbReference type="GO" id="GO:0005615">
    <property type="term" value="C:extracellular space"/>
    <property type="evidence" value="ECO:0007669"/>
    <property type="project" value="TreeGrafter"/>
</dbReference>
<keyword evidence="6" id="KW-1185">Reference proteome</keyword>
<dbReference type="PANTHER" id="PTHR11430:SF124">
    <property type="entry name" value="LIPOCALIN 1-LIKE PROTEIN 1-RELATED"/>
    <property type="match status" value="1"/>
</dbReference>
<dbReference type="RefSeq" id="XP_032113630.1">
    <property type="nucleotide sequence ID" value="XM_032257739.1"/>
</dbReference>
<dbReference type="GO" id="GO:0036094">
    <property type="term" value="F:small molecule binding"/>
    <property type="evidence" value="ECO:0007669"/>
    <property type="project" value="InterPro"/>
</dbReference>
<evidence type="ECO:0000259" key="5">
    <source>
        <dbReference type="Pfam" id="PF00061"/>
    </source>
</evidence>
<protein>
    <submittedName>
        <fullName evidence="7">Odorant-binding protein 2b-like isoform X2</fullName>
    </submittedName>
</protein>
<evidence type="ECO:0000256" key="1">
    <source>
        <dbReference type="ARBA" id="ARBA00004613"/>
    </source>
</evidence>
<evidence type="ECO:0000256" key="2">
    <source>
        <dbReference type="ARBA" id="ARBA00006889"/>
    </source>
</evidence>
<sequence>MVGQGQQQLQRKPIFQISGTWYIKAIAAKKGILGKNVSPVILSLLSSGNIQASFTKRSNGQCHKIDMILEKTRVPGRYRTSGALHFLHMEGSSVRDHRLFFSELQFEGERFQVAKLMGRNPGVNTKALEEFKKFAQRKGFLKDDIFIPLQTESCSPEPH</sequence>
<dbReference type="InterPro" id="IPR002450">
    <property type="entry name" value="von_Ebner_gland"/>
</dbReference>
<dbReference type="AlphaFoldDB" id="A0A6J3G7G9"/>
<comment type="subcellular location">
    <subcellularLocation>
        <location evidence="1">Secreted</location>
    </subcellularLocation>
</comment>
<dbReference type="GeneID" id="116536040"/>
<name>A0A6J3G7G9_SAPAP</name>
<gene>
    <name evidence="7" type="primary">LOC116536040</name>
</gene>
<dbReference type="Pfam" id="PF00061">
    <property type="entry name" value="Lipocalin"/>
    <property type="match status" value="1"/>
</dbReference>
<feature type="domain" description="Lipocalin/cytosolic fatty-acid binding" evidence="5">
    <location>
        <begin position="18"/>
        <end position="152"/>
    </location>
</feature>
<evidence type="ECO:0000256" key="4">
    <source>
        <dbReference type="ARBA" id="ARBA00022729"/>
    </source>
</evidence>
<dbReference type="InterPro" id="IPR002345">
    <property type="entry name" value="Lipocalin"/>
</dbReference>
<dbReference type="Proteomes" id="UP000504640">
    <property type="component" value="Unplaced"/>
</dbReference>
<organism evidence="6 7">
    <name type="scientific">Sapajus apella</name>
    <name type="common">Brown-capped capuchin</name>
    <name type="synonym">Cebus apella</name>
    <dbReference type="NCBI Taxonomy" id="9515"/>
    <lineage>
        <taxon>Eukaryota</taxon>
        <taxon>Metazoa</taxon>
        <taxon>Chordata</taxon>
        <taxon>Craniata</taxon>
        <taxon>Vertebrata</taxon>
        <taxon>Euteleostomi</taxon>
        <taxon>Mammalia</taxon>
        <taxon>Eutheria</taxon>
        <taxon>Euarchontoglires</taxon>
        <taxon>Primates</taxon>
        <taxon>Haplorrhini</taxon>
        <taxon>Platyrrhini</taxon>
        <taxon>Cebidae</taxon>
        <taxon>Cebinae</taxon>
        <taxon>Sapajus</taxon>
    </lineage>
</organism>
<dbReference type="SUPFAM" id="SSF50814">
    <property type="entry name" value="Lipocalins"/>
    <property type="match status" value="1"/>
</dbReference>
<dbReference type="PRINTS" id="PR01175">
    <property type="entry name" value="VNEBNERGLAND"/>
</dbReference>
<dbReference type="InterPro" id="IPR012674">
    <property type="entry name" value="Calycin"/>
</dbReference>
<dbReference type="Gene3D" id="2.40.128.20">
    <property type="match status" value="1"/>
</dbReference>
<keyword evidence="4" id="KW-0732">Signal</keyword>
<proteinExistence type="inferred from homology"/>
<reference evidence="7" key="1">
    <citation type="submission" date="2025-08" db="UniProtKB">
        <authorList>
            <consortium name="RefSeq"/>
        </authorList>
    </citation>
    <scope>IDENTIFICATION</scope>
    <source>
        <tissue evidence="7">Blood</tissue>
    </source>
</reference>
<dbReference type="InterPro" id="IPR000566">
    <property type="entry name" value="Lipocln_cytosolic_FA-bd_dom"/>
</dbReference>
<evidence type="ECO:0000256" key="3">
    <source>
        <dbReference type="ARBA" id="ARBA00022525"/>
    </source>
</evidence>
<comment type="similarity">
    <text evidence="2">Belongs to the calycin superfamily. Lipocalin family.</text>
</comment>
<keyword evidence="3" id="KW-0964">Secreted</keyword>
<evidence type="ECO:0000313" key="6">
    <source>
        <dbReference type="Proteomes" id="UP000504640"/>
    </source>
</evidence>
<accession>A0A6J3G7G9</accession>
<evidence type="ECO:0000313" key="7">
    <source>
        <dbReference type="RefSeq" id="XP_032113630.1"/>
    </source>
</evidence>